<dbReference type="RefSeq" id="XP_024580868.1">
    <property type="nucleotide sequence ID" value="XM_024730608.1"/>
</dbReference>
<dbReference type="Proteomes" id="UP000054928">
    <property type="component" value="Unassembled WGS sequence"/>
</dbReference>
<feature type="region of interest" description="Disordered" evidence="1">
    <location>
        <begin position="1"/>
        <end position="43"/>
    </location>
</feature>
<dbReference type="AlphaFoldDB" id="A0A0N7L6K1"/>
<feature type="region of interest" description="Disordered" evidence="1">
    <location>
        <begin position="64"/>
        <end position="95"/>
    </location>
</feature>
<sequence>MTDAERLPALPTAPTTTPSQHLMRMTSPSDMDLTKIQPVSNPPGAIVATQQLCDNNRLKLCDVAVTNDPNSNDNDTKGVPGRASDKGGDDSEPGS</sequence>
<dbReference type="GeneID" id="36395914"/>
<keyword evidence="3" id="KW-1185">Reference proteome</keyword>
<evidence type="ECO:0000313" key="2">
    <source>
        <dbReference type="EMBL" id="CEG44499.1"/>
    </source>
</evidence>
<feature type="compositionally biased region" description="Low complexity" evidence="1">
    <location>
        <begin position="7"/>
        <end position="18"/>
    </location>
</feature>
<proteinExistence type="predicted"/>
<evidence type="ECO:0000313" key="3">
    <source>
        <dbReference type="Proteomes" id="UP000054928"/>
    </source>
</evidence>
<organism evidence="2 3">
    <name type="scientific">Plasmopara halstedii</name>
    <name type="common">Downy mildew of sunflower</name>
    <dbReference type="NCBI Taxonomy" id="4781"/>
    <lineage>
        <taxon>Eukaryota</taxon>
        <taxon>Sar</taxon>
        <taxon>Stramenopiles</taxon>
        <taxon>Oomycota</taxon>
        <taxon>Peronosporomycetes</taxon>
        <taxon>Peronosporales</taxon>
        <taxon>Peronosporaceae</taxon>
        <taxon>Plasmopara</taxon>
    </lineage>
</organism>
<name>A0A0N7L6K1_PLAHL</name>
<dbReference type="EMBL" id="CCYD01001204">
    <property type="protein sequence ID" value="CEG44499.1"/>
    <property type="molecule type" value="Genomic_DNA"/>
</dbReference>
<accession>A0A0N7L6K1</accession>
<reference evidence="3" key="1">
    <citation type="submission" date="2014-09" db="EMBL/GenBank/DDBJ databases">
        <authorList>
            <person name="Sharma Rahul"/>
            <person name="Thines Marco"/>
        </authorList>
    </citation>
    <scope>NUCLEOTIDE SEQUENCE [LARGE SCALE GENOMIC DNA]</scope>
</reference>
<evidence type="ECO:0000256" key="1">
    <source>
        <dbReference type="SAM" id="MobiDB-lite"/>
    </source>
</evidence>
<protein>
    <submittedName>
        <fullName evidence="2">Uncharacterized protein</fullName>
    </submittedName>
</protein>